<evidence type="ECO:0000313" key="2">
    <source>
        <dbReference type="Proteomes" id="UP001303324"/>
    </source>
</evidence>
<evidence type="ECO:0000313" key="1">
    <source>
        <dbReference type="EMBL" id="WNF24966.1"/>
    </source>
</evidence>
<protein>
    <recommendedName>
        <fullName evidence="3">Lipoprotein</fullName>
    </recommendedName>
</protein>
<gene>
    <name evidence="1" type="ORF">RH061_10970</name>
</gene>
<reference evidence="1 2" key="1">
    <citation type="submission" date="2023-09" db="EMBL/GenBank/DDBJ databases">
        <title>Microbial mechanism of fulvic acid promoting antimony reduction mineralization in rice fields.</title>
        <authorList>
            <person name="Chen G."/>
            <person name="Lan J."/>
        </authorList>
    </citation>
    <scope>NUCLEOTIDE SEQUENCE [LARGE SCALE GENOMIC DNA]</scope>
    <source>
        <strain evidence="1 2">PS1</strain>
    </source>
</reference>
<accession>A0ABY9VQE2</accession>
<dbReference type="PROSITE" id="PS51257">
    <property type="entry name" value="PROKAR_LIPOPROTEIN"/>
    <property type="match status" value="1"/>
</dbReference>
<dbReference type="Proteomes" id="UP001303324">
    <property type="component" value="Chromosome"/>
</dbReference>
<organism evidence="1 2">
    <name type="scientific">Mesobacillus jeotgali</name>
    <dbReference type="NCBI Taxonomy" id="129985"/>
    <lineage>
        <taxon>Bacteria</taxon>
        <taxon>Bacillati</taxon>
        <taxon>Bacillota</taxon>
        <taxon>Bacilli</taxon>
        <taxon>Bacillales</taxon>
        <taxon>Bacillaceae</taxon>
        <taxon>Mesobacillus</taxon>
    </lineage>
</organism>
<sequence length="118" mass="13017">MKKMLIVLTMILIAFLTGCSEEEQQLKGLVSDKEGIYGLYVVGDEKVDGSKLASEGIDESKIHVIYHPKSLEAAQDSFSSAEIEKSPAYVVLDHDGIALKTFDYDEMVGFLKSRIATK</sequence>
<keyword evidence="2" id="KW-1185">Reference proteome</keyword>
<dbReference type="EMBL" id="CP134494">
    <property type="protein sequence ID" value="WNF24966.1"/>
    <property type="molecule type" value="Genomic_DNA"/>
</dbReference>
<evidence type="ECO:0008006" key="3">
    <source>
        <dbReference type="Google" id="ProtNLM"/>
    </source>
</evidence>
<dbReference type="RefSeq" id="WP_311076046.1">
    <property type="nucleotide sequence ID" value="NZ_CP134494.1"/>
</dbReference>
<proteinExistence type="predicted"/>
<name>A0ABY9VQE2_9BACI</name>